<sequence>MIYMQILNYLAYLCEFHCGKMIGVPSQVAAYEAVMECDFLPKEARSGNNALNTHGYLEQICSLWGKNSLGGPLVVEKGPNYVVSFLTTEEQGRGKLNVFTPNALDTHDA</sequence>
<evidence type="ECO:0000313" key="2">
    <source>
        <dbReference type="WBParaSite" id="nRc.2.0.1.t05609-RA"/>
    </source>
</evidence>
<evidence type="ECO:0000313" key="1">
    <source>
        <dbReference type="Proteomes" id="UP000887565"/>
    </source>
</evidence>
<proteinExistence type="predicted"/>
<accession>A0A915HUN6</accession>
<dbReference type="WBParaSite" id="nRc.2.0.1.t05609-RA">
    <property type="protein sequence ID" value="nRc.2.0.1.t05609-RA"/>
    <property type="gene ID" value="nRc.2.0.1.g05609"/>
</dbReference>
<protein>
    <submittedName>
        <fullName evidence="2">Uncharacterized protein</fullName>
    </submittedName>
</protein>
<keyword evidence="1" id="KW-1185">Reference proteome</keyword>
<name>A0A915HUN6_ROMCU</name>
<organism evidence="1 2">
    <name type="scientific">Romanomermis culicivorax</name>
    <name type="common">Nematode worm</name>
    <dbReference type="NCBI Taxonomy" id="13658"/>
    <lineage>
        <taxon>Eukaryota</taxon>
        <taxon>Metazoa</taxon>
        <taxon>Ecdysozoa</taxon>
        <taxon>Nematoda</taxon>
        <taxon>Enoplea</taxon>
        <taxon>Dorylaimia</taxon>
        <taxon>Mermithida</taxon>
        <taxon>Mermithoidea</taxon>
        <taxon>Mermithidae</taxon>
        <taxon>Romanomermis</taxon>
    </lineage>
</organism>
<dbReference type="Proteomes" id="UP000887565">
    <property type="component" value="Unplaced"/>
</dbReference>
<dbReference type="AlphaFoldDB" id="A0A915HUN6"/>
<reference evidence="2" key="1">
    <citation type="submission" date="2022-11" db="UniProtKB">
        <authorList>
            <consortium name="WormBaseParasite"/>
        </authorList>
    </citation>
    <scope>IDENTIFICATION</scope>
</reference>